<dbReference type="Gene3D" id="2.60.40.1080">
    <property type="match status" value="1"/>
</dbReference>
<dbReference type="Gene3D" id="3.40.390.10">
    <property type="entry name" value="Collagenase (Catalytic Domain)"/>
    <property type="match status" value="1"/>
</dbReference>
<dbReference type="InterPro" id="IPR019026">
    <property type="entry name" value="Peptidase_M64_IgA"/>
</dbReference>
<dbReference type="InterPro" id="IPR024079">
    <property type="entry name" value="MetalloPept_cat_dom_sf"/>
</dbReference>
<name>A0ABT7E3U0_9NEIS</name>
<dbReference type="RefSeq" id="WP_284102322.1">
    <property type="nucleotide sequence ID" value="NZ_JARRAF010000028.1"/>
</dbReference>
<proteinExistence type="predicted"/>
<organism evidence="1 2">
    <name type="scientific">Parachitinimonas caeni</name>
    <dbReference type="NCBI Taxonomy" id="3031301"/>
    <lineage>
        <taxon>Bacteria</taxon>
        <taxon>Pseudomonadati</taxon>
        <taxon>Pseudomonadota</taxon>
        <taxon>Betaproteobacteria</taxon>
        <taxon>Neisseriales</taxon>
        <taxon>Chitinibacteraceae</taxon>
        <taxon>Parachitinimonas</taxon>
    </lineage>
</organism>
<protein>
    <submittedName>
        <fullName evidence="1">M64 family metallopeptidase</fullName>
    </submittedName>
</protein>
<dbReference type="Pfam" id="PF09471">
    <property type="entry name" value="Peptidase_M64"/>
    <property type="match status" value="1"/>
</dbReference>
<accession>A0ABT7E3U0</accession>
<gene>
    <name evidence="1" type="ORF">PZA18_18350</name>
</gene>
<keyword evidence="2" id="KW-1185">Reference proteome</keyword>
<evidence type="ECO:0000313" key="1">
    <source>
        <dbReference type="EMBL" id="MDK2126008.1"/>
    </source>
</evidence>
<dbReference type="EMBL" id="JARRAF010000028">
    <property type="protein sequence ID" value="MDK2126008.1"/>
    <property type="molecule type" value="Genomic_DNA"/>
</dbReference>
<reference evidence="1" key="1">
    <citation type="submission" date="2023-03" db="EMBL/GenBank/DDBJ databases">
        <title>Chitinimonas shenzhenensis gen. nov., sp. nov., a novel member of family Burkholderiaceae isolated from activated sludge collected in Shen Zhen, China.</title>
        <authorList>
            <person name="Wang X."/>
        </authorList>
    </citation>
    <scope>NUCLEOTIDE SEQUENCE</scope>
    <source>
        <strain evidence="1">DQS-5</strain>
    </source>
</reference>
<dbReference type="Proteomes" id="UP001172778">
    <property type="component" value="Unassembled WGS sequence"/>
</dbReference>
<sequence length="645" mass="67427">MTGHLRRELEWLQNLNLSPELEFMNVRARFRAGCRWLLAVPLALVTAGVGAEDCASAGQPLLIVPVELSDQSVAARPAIGELQRRRGALPASHRNQFADAADLPVAELLDAQGRVLHTQPFQFKRQLTVPPAEGGHVHTAPVDLARPSAVLVMPAMPEAHDVRVRLPRNQLAASSAAGQAMRALPAIPLSEAQCSQTPPRPAPAAAGSFNVLLLASGFDASNLSQFQSKADEVKSLMLATEPYKSLASRIKITPVSNTQSMGCANNCAGIERLMCCDDTKVIAAATASGQPFDEIVVLHNLTSYAGSGGRDLGTFQTNSYNSYTTAYIGTSTGPMVLHEFGHSFGNLCDEYTYGSEGYAYNECANCKATCSDFENLALRCSTSCDARPNFSRPEDSVMLTLGILTYNGPSIERSLKPRLQYFIGSTTATLSSLSVSGDASVASGATLQLTARASYSDGSVSTVNANWSVSGPATISSSGLLTAGSVTADTVATVTATFTQDGVSRTTTFTVTIKAGGTAATFPVLTDGAGVSGAITAQTLTAAINVPSTDMGKAGQLYVAAIVGGQLFLLDPSRGWVAFAAGQALPVFASVTLGQHSLPIVGTPSNLTPYKGLDIYVGYGVGSSPTEADNSLFAAKTFAKVYTVQ</sequence>
<evidence type="ECO:0000313" key="2">
    <source>
        <dbReference type="Proteomes" id="UP001172778"/>
    </source>
</evidence>
<comment type="caution">
    <text evidence="1">The sequence shown here is derived from an EMBL/GenBank/DDBJ whole genome shotgun (WGS) entry which is preliminary data.</text>
</comment>